<proteinExistence type="predicted"/>
<reference evidence="9" key="2">
    <citation type="submission" date="2021-04" db="EMBL/GenBank/DDBJ databases">
        <authorList>
            <person name="Gilroy R."/>
        </authorList>
    </citation>
    <scope>NUCLEOTIDE SEQUENCE</scope>
    <source>
        <strain evidence="9">ChiHejej3B27-3195</strain>
    </source>
</reference>
<evidence type="ECO:0000256" key="2">
    <source>
        <dbReference type="ARBA" id="ARBA00022475"/>
    </source>
</evidence>
<dbReference type="GO" id="GO:0005886">
    <property type="term" value="C:plasma membrane"/>
    <property type="evidence" value="ECO:0007669"/>
    <property type="project" value="UniProtKB-SubCell"/>
</dbReference>
<evidence type="ECO:0000256" key="4">
    <source>
        <dbReference type="ARBA" id="ARBA00022989"/>
    </source>
</evidence>
<protein>
    <submittedName>
        <fullName evidence="9">MMPL family transporter</fullName>
    </submittedName>
</protein>
<dbReference type="InterPro" id="IPR004869">
    <property type="entry name" value="MMPL_dom"/>
</dbReference>
<dbReference type="InterPro" id="IPR001036">
    <property type="entry name" value="Acrflvin-R"/>
</dbReference>
<evidence type="ECO:0000256" key="5">
    <source>
        <dbReference type="ARBA" id="ARBA00023136"/>
    </source>
</evidence>
<reference evidence="9" key="1">
    <citation type="journal article" date="2021" name="PeerJ">
        <title>Extensive microbial diversity within the chicken gut microbiome revealed by metagenomics and culture.</title>
        <authorList>
            <person name="Gilroy R."/>
            <person name="Ravi A."/>
            <person name="Getino M."/>
            <person name="Pursley I."/>
            <person name="Horton D.L."/>
            <person name="Alikhan N.F."/>
            <person name="Baker D."/>
            <person name="Gharbi K."/>
            <person name="Hall N."/>
            <person name="Watson M."/>
            <person name="Adriaenssens E.M."/>
            <person name="Foster-Nyarko E."/>
            <person name="Jarju S."/>
            <person name="Secka A."/>
            <person name="Antonio M."/>
            <person name="Oren A."/>
            <person name="Chaudhuri R.R."/>
            <person name="La Ragione R."/>
            <person name="Hildebrand F."/>
            <person name="Pallen M.J."/>
        </authorList>
    </citation>
    <scope>NUCLEOTIDE SEQUENCE</scope>
    <source>
        <strain evidence="9">ChiHejej3B27-3195</strain>
    </source>
</reference>
<feature type="transmembrane region" description="Helical" evidence="7">
    <location>
        <begin position="298"/>
        <end position="321"/>
    </location>
</feature>
<feature type="transmembrane region" description="Helical" evidence="7">
    <location>
        <begin position="423"/>
        <end position="456"/>
    </location>
</feature>
<dbReference type="SUPFAM" id="SSF82866">
    <property type="entry name" value="Multidrug efflux transporter AcrB transmembrane domain"/>
    <property type="match status" value="2"/>
</dbReference>
<keyword evidence="4 7" id="KW-1133">Transmembrane helix</keyword>
<feature type="transmembrane region" description="Helical" evidence="7">
    <location>
        <begin position="484"/>
        <end position="505"/>
    </location>
</feature>
<feature type="compositionally biased region" description="Basic and acidic residues" evidence="6">
    <location>
        <begin position="221"/>
        <end position="232"/>
    </location>
</feature>
<feature type="transmembrane region" description="Helical" evidence="7">
    <location>
        <begin position="394"/>
        <end position="417"/>
    </location>
</feature>
<evidence type="ECO:0000256" key="3">
    <source>
        <dbReference type="ARBA" id="ARBA00022692"/>
    </source>
</evidence>
<dbReference type="Proteomes" id="UP000824151">
    <property type="component" value="Unassembled WGS sequence"/>
</dbReference>
<evidence type="ECO:0000256" key="1">
    <source>
        <dbReference type="ARBA" id="ARBA00004651"/>
    </source>
</evidence>
<evidence type="ECO:0000256" key="6">
    <source>
        <dbReference type="SAM" id="MobiDB-lite"/>
    </source>
</evidence>
<comment type="subcellular location">
    <subcellularLocation>
        <location evidence="1">Cell membrane</location>
        <topology evidence="1">Multi-pass membrane protein</topology>
    </subcellularLocation>
</comment>
<feature type="transmembrane region" description="Helical" evidence="7">
    <location>
        <begin position="709"/>
        <end position="728"/>
    </location>
</feature>
<organism evidence="9 10">
    <name type="scientific">Candidatus Nesterenkonia stercoripullorum</name>
    <dbReference type="NCBI Taxonomy" id="2838701"/>
    <lineage>
        <taxon>Bacteria</taxon>
        <taxon>Bacillati</taxon>
        <taxon>Actinomycetota</taxon>
        <taxon>Actinomycetes</taxon>
        <taxon>Micrococcales</taxon>
        <taxon>Micrococcaceae</taxon>
        <taxon>Nesterenkonia</taxon>
    </lineage>
</organism>
<gene>
    <name evidence="9" type="ORF">H9871_08620</name>
</gene>
<dbReference type="GO" id="GO:0022857">
    <property type="term" value="F:transmembrane transporter activity"/>
    <property type="evidence" value="ECO:0007669"/>
    <property type="project" value="InterPro"/>
</dbReference>
<keyword evidence="2" id="KW-1003">Cell membrane</keyword>
<dbReference type="Pfam" id="PF03176">
    <property type="entry name" value="MMPL"/>
    <property type="match status" value="2"/>
</dbReference>
<evidence type="ECO:0000313" key="10">
    <source>
        <dbReference type="Proteomes" id="UP000824151"/>
    </source>
</evidence>
<feature type="transmembrane region" description="Helical" evidence="7">
    <location>
        <begin position="671"/>
        <end position="697"/>
    </location>
</feature>
<name>A0A9D2A7Z0_9MICC</name>
<dbReference type="EMBL" id="DXGD01000319">
    <property type="protein sequence ID" value="HIX00191.1"/>
    <property type="molecule type" value="Genomic_DNA"/>
</dbReference>
<evidence type="ECO:0000313" key="9">
    <source>
        <dbReference type="EMBL" id="HIX00191.1"/>
    </source>
</evidence>
<dbReference type="PROSITE" id="PS50156">
    <property type="entry name" value="SSD"/>
    <property type="match status" value="1"/>
</dbReference>
<dbReference type="Gene3D" id="1.20.1640.10">
    <property type="entry name" value="Multidrug efflux transporter AcrB transmembrane domain"/>
    <property type="match status" value="2"/>
</dbReference>
<feature type="transmembrane region" description="Helical" evidence="7">
    <location>
        <begin position="756"/>
        <end position="777"/>
    </location>
</feature>
<keyword evidence="5 7" id="KW-0472">Membrane</keyword>
<feature type="domain" description="SSD" evidence="8">
    <location>
        <begin position="321"/>
        <end position="453"/>
    </location>
</feature>
<dbReference type="Gene3D" id="1.10.287.1490">
    <property type="match status" value="1"/>
</dbReference>
<keyword evidence="3 7" id="KW-0812">Transmembrane</keyword>
<dbReference type="InterPro" id="IPR050545">
    <property type="entry name" value="Mycobact_MmpL"/>
</dbReference>
<feature type="region of interest" description="Disordered" evidence="6">
    <location>
        <begin position="126"/>
        <end position="151"/>
    </location>
</feature>
<evidence type="ECO:0000259" key="8">
    <source>
        <dbReference type="PROSITE" id="PS50156"/>
    </source>
</evidence>
<dbReference type="InterPro" id="IPR000731">
    <property type="entry name" value="SSD"/>
</dbReference>
<dbReference type="PANTHER" id="PTHR33406:SF13">
    <property type="entry name" value="MEMBRANE PROTEIN YDFJ"/>
    <property type="match status" value="1"/>
</dbReference>
<feature type="transmembrane region" description="Helical" evidence="7">
    <location>
        <begin position="354"/>
        <end position="373"/>
    </location>
</feature>
<accession>A0A9D2A7Z0</accession>
<dbReference type="PANTHER" id="PTHR33406">
    <property type="entry name" value="MEMBRANE PROTEIN MJ1562-RELATED"/>
    <property type="match status" value="1"/>
</dbReference>
<evidence type="ECO:0000256" key="7">
    <source>
        <dbReference type="SAM" id="Phobius"/>
    </source>
</evidence>
<feature type="region of interest" description="Disordered" evidence="6">
    <location>
        <begin position="207"/>
        <end position="232"/>
    </location>
</feature>
<feature type="transmembrane region" description="Helical" evidence="7">
    <location>
        <begin position="328"/>
        <end position="348"/>
    </location>
</feature>
<feature type="compositionally biased region" description="Acidic residues" evidence="6">
    <location>
        <begin position="126"/>
        <end position="137"/>
    </location>
</feature>
<feature type="transmembrane region" description="Helical" evidence="7">
    <location>
        <begin position="645"/>
        <end position="664"/>
    </location>
</feature>
<dbReference type="PRINTS" id="PR00702">
    <property type="entry name" value="ACRIFLAVINRP"/>
</dbReference>
<feature type="region of interest" description="Disordered" evidence="6">
    <location>
        <begin position="838"/>
        <end position="862"/>
    </location>
</feature>
<comment type="caution">
    <text evidence="9">The sequence shown here is derived from an EMBL/GenBank/DDBJ whole genome shotgun (WGS) entry which is preliminary data.</text>
</comment>
<dbReference type="AlphaFoldDB" id="A0A9D2A7Z0"/>
<sequence length="862" mass="90236">MASLLHRLGLLAARRAKTILAAWFAVLAIAVTSFLTFGGQLTDQITLPDLETTEVADRLVEEMPDAGGGSATAVIQAEDGTFTDEQISAISDLAEEVEADSAVHSVTDPFATEQELADGRAEIDDASQELQDGEDQLSDARAEAEEGQEELDANAAELESGQEQLDEAIEEAEDAGAYEAMAEQFEEQQAEIDAGREGLDEAQQQIDEGNEEIESSASELESGREELERNESMLELSEQAGMVSEGDDAAIMMITFNDPLENVGTEELASVSDLLLDADIDGVEVLPSGDLNMELPHLFSVAEAVGLMIAAVVLLIMLGTFVGAGLPLLNALIGVGVGVAGALAFSGVVEMMSMTPILGLMLGLAVGIDYSLFILHRHRRQLKSGMKLHASIGLANGTAGNAVVFAGATVVIALLALNVTGLPFLALMGTVAAVCVVIAVLVAVTVTPALLSLVGTRILNRREKRRAGRGSGATVTEPMSTPKAVVIAVGAVAALAILAIPTFSLRLGLPDASSDPEDSTSYQAYHVTEESFGQGMNGPLVVVADLPEAMDDDAATDEQIAIAEALGDQDRIDYAVPIGLNDDNSVAAFQMVPTDGPASVSVEELVHDIRDGVLLDGSDVSDVELSVAGFTAANIDMSDVISDAMPLYLALVVGLSVVLMIMVFRSLLLPVIATLGFIGSVTAALGAVVAVFQWGWLGSLFGITEPGPVLTFLPVITIGILFGLAMDYQLFTASGMREAYVHGAPARLAVRQGLHLGRSVVTAAALIMGSVFGGFIFTPDPMIASIGLALSVGVLLDAFVVRLLLVPALLHLAGPAAWWLPKWLDRIVPDVDVEGSALEREVPEAQGHDAEQETRETSPAKG</sequence>